<comment type="caution">
    <text evidence="2">The sequence shown here is derived from an EMBL/GenBank/DDBJ whole genome shotgun (WGS) entry which is preliminary data.</text>
</comment>
<feature type="transmembrane region" description="Helical" evidence="1">
    <location>
        <begin position="17"/>
        <end position="38"/>
    </location>
</feature>
<evidence type="ECO:0000256" key="1">
    <source>
        <dbReference type="SAM" id="Phobius"/>
    </source>
</evidence>
<dbReference type="EMBL" id="BLJE01000002">
    <property type="protein sequence ID" value="GFE64640.1"/>
    <property type="molecule type" value="Genomic_DNA"/>
</dbReference>
<keyword evidence="3" id="KW-1185">Reference proteome</keyword>
<evidence type="ECO:0000313" key="2">
    <source>
        <dbReference type="EMBL" id="GFE64640.1"/>
    </source>
</evidence>
<keyword evidence="1" id="KW-0472">Membrane</keyword>
<dbReference type="OrthoDB" id="7848123at2"/>
<reference evidence="2 3" key="1">
    <citation type="submission" date="2019-12" db="EMBL/GenBank/DDBJ databases">
        <title>Litoreibacter badius sp. nov., a novel bacteriochlorophyll a-containing bacterium in the genus Litoreibacter.</title>
        <authorList>
            <person name="Kanamuro M."/>
            <person name="Takabe Y."/>
            <person name="Mori K."/>
            <person name="Takaichi S."/>
            <person name="Hanada S."/>
        </authorList>
    </citation>
    <scope>NUCLEOTIDE SEQUENCE [LARGE SCALE GENOMIC DNA]</scope>
    <source>
        <strain evidence="2 3">K6</strain>
    </source>
</reference>
<evidence type="ECO:0008006" key="4">
    <source>
        <dbReference type="Google" id="ProtNLM"/>
    </source>
</evidence>
<accession>A0A6N6JFS4</accession>
<dbReference type="Proteomes" id="UP000436822">
    <property type="component" value="Unassembled WGS sequence"/>
</dbReference>
<dbReference type="NCBIfam" id="TIGR03054">
    <property type="entry name" value="photo_alph_chp1"/>
    <property type="match status" value="1"/>
</dbReference>
<gene>
    <name evidence="2" type="ORF">KIN_17140</name>
</gene>
<keyword evidence="1" id="KW-1133">Transmembrane helix</keyword>
<organism evidence="2 3">
    <name type="scientific">Litoreibacter roseus</name>
    <dbReference type="NCBI Taxonomy" id="2601869"/>
    <lineage>
        <taxon>Bacteria</taxon>
        <taxon>Pseudomonadati</taxon>
        <taxon>Pseudomonadota</taxon>
        <taxon>Alphaproteobacteria</taxon>
        <taxon>Rhodobacterales</taxon>
        <taxon>Roseobacteraceae</taxon>
        <taxon>Litoreibacter</taxon>
    </lineage>
</organism>
<sequence>MSEQQLIDRDREMIPTFLLRAMLGVVVAIFALAAFASFTDRPLEAMPPEVPVIQSRDIVIHATMSGAVRVTDTSGAVIADLAPEEGGFIAGVGRVLERERAKIGITEPTAIKLIKYENGRLALRDDFTTWRAELQGFGQTNEAAFHKLLK</sequence>
<dbReference type="AlphaFoldDB" id="A0A6N6JFS4"/>
<name>A0A6N6JFS4_9RHOB</name>
<dbReference type="InterPro" id="IPR017495">
    <property type="entry name" value="PuhC"/>
</dbReference>
<evidence type="ECO:0000313" key="3">
    <source>
        <dbReference type="Proteomes" id="UP000436822"/>
    </source>
</evidence>
<keyword evidence="1" id="KW-0812">Transmembrane</keyword>
<dbReference type="RefSeq" id="WP_159805978.1">
    <property type="nucleotide sequence ID" value="NZ_BLJE01000002.1"/>
</dbReference>
<proteinExistence type="predicted"/>
<protein>
    <recommendedName>
        <fullName evidence="4">Photosynthetic complex assembly protein</fullName>
    </recommendedName>
</protein>